<dbReference type="AlphaFoldDB" id="A0A078M4T6"/>
<gene>
    <name evidence="1" type="ORF">BN1050_00585</name>
</gene>
<protein>
    <submittedName>
        <fullName evidence="1">Uncharacterized protein</fullName>
    </submittedName>
</protein>
<sequence length="118" mass="13578">MTVPYLYKWRNEIASIHSNWGAQRLILANREDIPASIWELRDNILQQVPEANEAAQRYTATQFGTAGNFDEAYFTEVMQRGAGDADYNAIQDRLRNLSLAIDAKIDVLDVNKKKERYL</sequence>
<evidence type="ECO:0000313" key="1">
    <source>
        <dbReference type="EMBL" id="CEA00367.1"/>
    </source>
</evidence>
<organism evidence="1">
    <name type="scientific">Metalysinibacillus saudimassiliensis</name>
    <dbReference type="NCBI Taxonomy" id="1461583"/>
    <lineage>
        <taxon>Bacteria</taxon>
        <taxon>Bacillati</taxon>
        <taxon>Bacillota</taxon>
        <taxon>Bacilli</taxon>
        <taxon>Bacillales</taxon>
        <taxon>Caryophanaceae</taxon>
        <taxon>Metalysinibacillus</taxon>
    </lineage>
</organism>
<accession>A0A078M4T6</accession>
<dbReference type="EMBL" id="LN483073">
    <property type="protein sequence ID" value="CEA00367.1"/>
    <property type="molecule type" value="Genomic_DNA"/>
</dbReference>
<dbReference type="HOGENOM" id="CLU_2070241_0_0_9"/>
<reference evidence="1" key="1">
    <citation type="submission" date="2014-07" db="EMBL/GenBank/DDBJ databases">
        <authorList>
            <person name="Urmite Genomes Urmite Genomes"/>
        </authorList>
    </citation>
    <scope>NUCLEOTIDE SEQUENCE</scope>
    <source>
        <strain evidence="1">13S34_air</strain>
    </source>
</reference>
<dbReference type="PATRIC" id="fig|1461583.4.peg.557"/>
<name>A0A078M4T6_9BACL</name>
<proteinExistence type="predicted"/>